<sequence length="387" mass="40862">MPRARVRALMARAARIAVPIAPAIASAISLAPAIAEAAAIERSVPSTSRILFETGRYGEFGTTWIAARQNGIGADLSPLGTPAVLDGRTGNMFDAMWSLDGALKADLGERLSFALILDQPYGARTTYPGGGTPVAAFYGGTLARLDTWEASGILAWDVTPSLKAYAGLRAQWLEARADIPFMAGYTVRGRGDWGMGYVAGLAFERPEIAFRAALTYGSAIRHRLATAESTALAHQSGTTAIDTPQAVTFEIQSGIAPRTLAFGSLRWVEWSDFSIDPMLYREMIGEPLVEYSGDGWTWTAGLAHQLTDALAGALSVTYEPTTGGKLTTLGPQDGRASATAALSYDFGAANLTGGVTWGRIGDTRNGLDTRFDDGSALGLGLRLGVSF</sequence>
<evidence type="ECO:0000313" key="9">
    <source>
        <dbReference type="EMBL" id="MBB5223390.1"/>
    </source>
</evidence>
<keyword evidence="5 8" id="KW-0732">Signal</keyword>
<evidence type="ECO:0000256" key="4">
    <source>
        <dbReference type="ARBA" id="ARBA00022692"/>
    </source>
</evidence>
<dbReference type="RefSeq" id="WP_184152118.1">
    <property type="nucleotide sequence ID" value="NZ_JACHFM010000003.1"/>
</dbReference>
<dbReference type="InterPro" id="IPR005017">
    <property type="entry name" value="OMPP1/FadL/TodX"/>
</dbReference>
<keyword evidence="3" id="KW-1134">Transmembrane beta strand</keyword>
<evidence type="ECO:0000256" key="3">
    <source>
        <dbReference type="ARBA" id="ARBA00022452"/>
    </source>
</evidence>
<dbReference type="SUPFAM" id="SSF56935">
    <property type="entry name" value="Porins"/>
    <property type="match status" value="1"/>
</dbReference>
<evidence type="ECO:0000256" key="8">
    <source>
        <dbReference type="SAM" id="SignalP"/>
    </source>
</evidence>
<comment type="similarity">
    <text evidence="2">Belongs to the OmpP1/FadL family.</text>
</comment>
<dbReference type="Pfam" id="PF03349">
    <property type="entry name" value="Toluene_X"/>
    <property type="match status" value="1"/>
</dbReference>
<dbReference type="GO" id="GO:0009279">
    <property type="term" value="C:cell outer membrane"/>
    <property type="evidence" value="ECO:0007669"/>
    <property type="project" value="UniProtKB-SubCell"/>
</dbReference>
<dbReference type="Proteomes" id="UP000549457">
    <property type="component" value="Unassembled WGS sequence"/>
</dbReference>
<feature type="signal peptide" evidence="8">
    <location>
        <begin position="1"/>
        <end position="37"/>
    </location>
</feature>
<keyword evidence="6" id="KW-0472">Membrane</keyword>
<dbReference type="Gene3D" id="2.40.160.60">
    <property type="entry name" value="Outer membrane protein transport protein (OMPP1/FadL/TodX)"/>
    <property type="match status" value="1"/>
</dbReference>
<keyword evidence="4" id="KW-0812">Transmembrane</keyword>
<evidence type="ECO:0000256" key="6">
    <source>
        <dbReference type="ARBA" id="ARBA00023136"/>
    </source>
</evidence>
<evidence type="ECO:0000256" key="1">
    <source>
        <dbReference type="ARBA" id="ARBA00004571"/>
    </source>
</evidence>
<gene>
    <name evidence="9" type="ORF">HNP73_003337</name>
</gene>
<evidence type="ECO:0000256" key="7">
    <source>
        <dbReference type="ARBA" id="ARBA00023237"/>
    </source>
</evidence>
<accession>A0A840SRJ3</accession>
<proteinExistence type="inferred from homology"/>
<dbReference type="AlphaFoldDB" id="A0A840SRJ3"/>
<comment type="caution">
    <text evidence="9">The sequence shown here is derived from an EMBL/GenBank/DDBJ whole genome shotgun (WGS) entry which is preliminary data.</text>
</comment>
<comment type="subcellular location">
    <subcellularLocation>
        <location evidence="1">Cell outer membrane</location>
        <topology evidence="1">Multi-pass membrane protein</topology>
    </subcellularLocation>
</comment>
<organism evidence="9 10">
    <name type="scientific">Amaricoccus macauensis</name>
    <dbReference type="NCBI Taxonomy" id="57001"/>
    <lineage>
        <taxon>Bacteria</taxon>
        <taxon>Pseudomonadati</taxon>
        <taxon>Pseudomonadota</taxon>
        <taxon>Alphaproteobacteria</taxon>
        <taxon>Rhodobacterales</taxon>
        <taxon>Paracoccaceae</taxon>
        <taxon>Amaricoccus</taxon>
    </lineage>
</organism>
<keyword evidence="7" id="KW-0998">Cell outer membrane</keyword>
<evidence type="ECO:0000256" key="5">
    <source>
        <dbReference type="ARBA" id="ARBA00022729"/>
    </source>
</evidence>
<feature type="chain" id="PRO_5033060799" evidence="8">
    <location>
        <begin position="38"/>
        <end position="387"/>
    </location>
</feature>
<name>A0A840SRJ3_9RHOB</name>
<evidence type="ECO:0000256" key="2">
    <source>
        <dbReference type="ARBA" id="ARBA00008163"/>
    </source>
</evidence>
<evidence type="ECO:0000313" key="10">
    <source>
        <dbReference type="Proteomes" id="UP000549457"/>
    </source>
</evidence>
<protein>
    <submittedName>
        <fullName evidence="9">Long-subunit fatty acid transport protein</fullName>
    </submittedName>
</protein>
<keyword evidence="10" id="KW-1185">Reference proteome</keyword>
<reference evidence="9 10" key="1">
    <citation type="submission" date="2020-08" db="EMBL/GenBank/DDBJ databases">
        <title>Genomic Encyclopedia of Type Strains, Phase IV (KMG-IV): sequencing the most valuable type-strain genomes for metagenomic binning, comparative biology and taxonomic classification.</title>
        <authorList>
            <person name="Goeker M."/>
        </authorList>
    </citation>
    <scope>NUCLEOTIDE SEQUENCE [LARGE SCALE GENOMIC DNA]</scope>
    <source>
        <strain evidence="9 10">DSM 101730</strain>
    </source>
</reference>
<dbReference type="EMBL" id="JACHFM010000003">
    <property type="protein sequence ID" value="MBB5223390.1"/>
    <property type="molecule type" value="Genomic_DNA"/>
</dbReference>